<organism evidence="2 3">
    <name type="scientific">Pleurodeles waltl</name>
    <name type="common">Iberian ribbed newt</name>
    <dbReference type="NCBI Taxonomy" id="8319"/>
    <lineage>
        <taxon>Eukaryota</taxon>
        <taxon>Metazoa</taxon>
        <taxon>Chordata</taxon>
        <taxon>Craniata</taxon>
        <taxon>Vertebrata</taxon>
        <taxon>Euteleostomi</taxon>
        <taxon>Amphibia</taxon>
        <taxon>Batrachia</taxon>
        <taxon>Caudata</taxon>
        <taxon>Salamandroidea</taxon>
        <taxon>Salamandridae</taxon>
        <taxon>Pleurodelinae</taxon>
        <taxon>Pleurodeles</taxon>
    </lineage>
</organism>
<name>A0AAV7V9Y3_PLEWA</name>
<comment type="caution">
    <text evidence="2">The sequence shown here is derived from an EMBL/GenBank/DDBJ whole genome shotgun (WGS) entry which is preliminary data.</text>
</comment>
<sequence length="101" mass="10895">MADCAATKAAEEPRRGEKCEEARPKVSGNLPGGMREVAPECTDPLQRDKCSAQHSKGVELLCIGSCARLLRCPGDCSPPLAYTHPPGVTCVQQAEERRSRM</sequence>
<evidence type="ECO:0000256" key="1">
    <source>
        <dbReference type="SAM" id="MobiDB-lite"/>
    </source>
</evidence>
<dbReference type="AlphaFoldDB" id="A0AAV7V9Y3"/>
<accession>A0AAV7V9Y3</accession>
<dbReference type="EMBL" id="JANPWB010000003">
    <property type="protein sequence ID" value="KAJ1196922.1"/>
    <property type="molecule type" value="Genomic_DNA"/>
</dbReference>
<protein>
    <submittedName>
        <fullName evidence="2">Uncharacterized protein</fullName>
    </submittedName>
</protein>
<feature type="region of interest" description="Disordered" evidence="1">
    <location>
        <begin position="1"/>
        <end position="38"/>
    </location>
</feature>
<feature type="compositionally biased region" description="Basic and acidic residues" evidence="1">
    <location>
        <begin position="9"/>
        <end position="24"/>
    </location>
</feature>
<keyword evidence="3" id="KW-1185">Reference proteome</keyword>
<proteinExistence type="predicted"/>
<evidence type="ECO:0000313" key="2">
    <source>
        <dbReference type="EMBL" id="KAJ1196922.1"/>
    </source>
</evidence>
<gene>
    <name evidence="2" type="ORF">NDU88_000785</name>
</gene>
<evidence type="ECO:0000313" key="3">
    <source>
        <dbReference type="Proteomes" id="UP001066276"/>
    </source>
</evidence>
<reference evidence="2" key="1">
    <citation type="journal article" date="2022" name="bioRxiv">
        <title>Sequencing and chromosome-scale assembly of the giantPleurodeles waltlgenome.</title>
        <authorList>
            <person name="Brown T."/>
            <person name="Elewa A."/>
            <person name="Iarovenko S."/>
            <person name="Subramanian E."/>
            <person name="Araus A.J."/>
            <person name="Petzold A."/>
            <person name="Susuki M."/>
            <person name="Suzuki K.-i.T."/>
            <person name="Hayashi T."/>
            <person name="Toyoda A."/>
            <person name="Oliveira C."/>
            <person name="Osipova E."/>
            <person name="Leigh N.D."/>
            <person name="Simon A."/>
            <person name="Yun M.H."/>
        </authorList>
    </citation>
    <scope>NUCLEOTIDE SEQUENCE</scope>
    <source>
        <strain evidence="2">20211129_DDA</strain>
        <tissue evidence="2">Liver</tissue>
    </source>
</reference>
<dbReference type="Proteomes" id="UP001066276">
    <property type="component" value="Chromosome 2_1"/>
</dbReference>